<dbReference type="Pfam" id="PF16107">
    <property type="entry name" value="DUF4825"/>
    <property type="match status" value="1"/>
</dbReference>
<feature type="signal peptide" evidence="1">
    <location>
        <begin position="1"/>
        <end position="23"/>
    </location>
</feature>
<feature type="domain" description="DUF4825" evidence="2">
    <location>
        <begin position="30"/>
        <end position="118"/>
    </location>
</feature>
<proteinExistence type="predicted"/>
<evidence type="ECO:0000313" key="4">
    <source>
        <dbReference type="Proteomes" id="UP000072605"/>
    </source>
</evidence>
<evidence type="ECO:0000259" key="2">
    <source>
        <dbReference type="Pfam" id="PF16107"/>
    </source>
</evidence>
<gene>
    <name evidence="3" type="ORF">RSA11_07560</name>
</gene>
<protein>
    <recommendedName>
        <fullName evidence="2">DUF4825 domain-containing protein</fullName>
    </recommendedName>
</protein>
<evidence type="ECO:0000256" key="1">
    <source>
        <dbReference type="SAM" id="SignalP"/>
    </source>
</evidence>
<comment type="caution">
    <text evidence="3">The sequence shown here is derived from an EMBL/GenBank/DDBJ whole genome shotgun (WGS) entry which is preliminary data.</text>
</comment>
<dbReference type="Proteomes" id="UP000072605">
    <property type="component" value="Unassembled WGS sequence"/>
</dbReference>
<dbReference type="InterPro" id="IPR032250">
    <property type="entry name" value="DUF4825"/>
</dbReference>
<accession>A0AAW3MDS5</accession>
<sequence>MEKTVGAIALASGMLILSGCGTAATQTDVFKQQGTYLGDNSKVRDIVQQLPHGDQLKKMELSTKDKPYQLTLRYAGYEEGQVEQKSNRTAIYNATALFTLIPNVDHVNMTIEDASYHFTKQQLRDWYGKDFTSYDNEKALKAFTKPFIEDSKKVNDLLN</sequence>
<evidence type="ECO:0000313" key="3">
    <source>
        <dbReference type="EMBL" id="KTR27126.1"/>
    </source>
</evidence>
<reference evidence="3 4" key="1">
    <citation type="journal article" date="2016" name="Front. Microbiol.">
        <title>Genomic Resource of Rice Seed Associated Bacteria.</title>
        <authorList>
            <person name="Midha S."/>
            <person name="Bansal K."/>
            <person name="Sharma S."/>
            <person name="Kumar N."/>
            <person name="Patil P.P."/>
            <person name="Chaudhry V."/>
            <person name="Patil P.B."/>
        </authorList>
    </citation>
    <scope>NUCLEOTIDE SEQUENCE [LARGE SCALE GENOMIC DNA]</scope>
    <source>
        <strain evidence="3 4">RSA11</strain>
    </source>
</reference>
<dbReference type="PROSITE" id="PS51257">
    <property type="entry name" value="PROKAR_LIPOPROTEIN"/>
    <property type="match status" value="1"/>
</dbReference>
<keyword evidence="1" id="KW-0732">Signal</keyword>
<organism evidence="3 4">
    <name type="scientific">Exiguobacterium indicum</name>
    <dbReference type="NCBI Taxonomy" id="296995"/>
    <lineage>
        <taxon>Bacteria</taxon>
        <taxon>Bacillati</taxon>
        <taxon>Bacillota</taxon>
        <taxon>Bacilli</taxon>
        <taxon>Bacillales</taxon>
        <taxon>Bacillales Family XII. Incertae Sedis</taxon>
        <taxon>Exiguobacterium</taxon>
    </lineage>
</organism>
<dbReference type="EMBL" id="LDQV01000018">
    <property type="protein sequence ID" value="KTR27126.1"/>
    <property type="molecule type" value="Genomic_DNA"/>
</dbReference>
<feature type="chain" id="PRO_5043711099" description="DUF4825 domain-containing protein" evidence="1">
    <location>
        <begin position="24"/>
        <end position="159"/>
    </location>
</feature>
<dbReference type="AlphaFoldDB" id="A0AAW3MDS5"/>
<dbReference type="RefSeq" id="WP_023468087.1">
    <property type="nucleotide sequence ID" value="NZ_LDQV01000018.1"/>
</dbReference>
<name>A0AAW3MDS5_9BACL</name>